<gene>
    <name evidence="2" type="ORF">CEXT_479141</name>
</gene>
<evidence type="ECO:0000313" key="3">
    <source>
        <dbReference type="Proteomes" id="UP001054945"/>
    </source>
</evidence>
<evidence type="ECO:0000256" key="1">
    <source>
        <dbReference type="SAM" id="Phobius"/>
    </source>
</evidence>
<dbReference type="AlphaFoldDB" id="A0AAV4R6J9"/>
<comment type="caution">
    <text evidence="2">The sequence shown here is derived from an EMBL/GenBank/DDBJ whole genome shotgun (WGS) entry which is preliminary data.</text>
</comment>
<keyword evidence="1" id="KW-0472">Membrane</keyword>
<keyword evidence="3" id="KW-1185">Reference proteome</keyword>
<sequence length="163" mass="18779">MSSAESPQKRHRMNDFSIRDCQHPLFCKGNRTISSIIQMCVTVTLFFIFFQRGMASILPFVTFRDLVISAVTCHLLGIDRSRMSRRRVTKPPMRAVCRRNLACRLSEKEYWVKEVGVRVNTSSVRARHLLADVISVTTGNWFMKLTFLTSHQNAYHAEARLAV</sequence>
<protein>
    <submittedName>
        <fullName evidence="2">Uncharacterized protein</fullName>
    </submittedName>
</protein>
<evidence type="ECO:0000313" key="2">
    <source>
        <dbReference type="EMBL" id="GIY15822.1"/>
    </source>
</evidence>
<accession>A0AAV4R6J9</accession>
<proteinExistence type="predicted"/>
<dbReference type="EMBL" id="BPLR01007287">
    <property type="protein sequence ID" value="GIY15822.1"/>
    <property type="molecule type" value="Genomic_DNA"/>
</dbReference>
<organism evidence="2 3">
    <name type="scientific">Caerostris extrusa</name>
    <name type="common">Bark spider</name>
    <name type="synonym">Caerostris bankana</name>
    <dbReference type="NCBI Taxonomy" id="172846"/>
    <lineage>
        <taxon>Eukaryota</taxon>
        <taxon>Metazoa</taxon>
        <taxon>Ecdysozoa</taxon>
        <taxon>Arthropoda</taxon>
        <taxon>Chelicerata</taxon>
        <taxon>Arachnida</taxon>
        <taxon>Araneae</taxon>
        <taxon>Araneomorphae</taxon>
        <taxon>Entelegynae</taxon>
        <taxon>Araneoidea</taxon>
        <taxon>Araneidae</taxon>
        <taxon>Caerostris</taxon>
    </lineage>
</organism>
<feature type="transmembrane region" description="Helical" evidence="1">
    <location>
        <begin position="32"/>
        <end position="50"/>
    </location>
</feature>
<feature type="transmembrane region" description="Helical" evidence="1">
    <location>
        <begin position="56"/>
        <end position="77"/>
    </location>
</feature>
<reference evidence="2 3" key="1">
    <citation type="submission" date="2021-06" db="EMBL/GenBank/DDBJ databases">
        <title>Caerostris extrusa draft genome.</title>
        <authorList>
            <person name="Kono N."/>
            <person name="Arakawa K."/>
        </authorList>
    </citation>
    <scope>NUCLEOTIDE SEQUENCE [LARGE SCALE GENOMIC DNA]</scope>
</reference>
<keyword evidence="1" id="KW-1133">Transmembrane helix</keyword>
<keyword evidence="1" id="KW-0812">Transmembrane</keyword>
<name>A0AAV4R6J9_CAEEX</name>
<dbReference type="Proteomes" id="UP001054945">
    <property type="component" value="Unassembled WGS sequence"/>
</dbReference>